<gene>
    <name evidence="2" type="ORF">GP486_008103</name>
</gene>
<evidence type="ECO:0000256" key="1">
    <source>
        <dbReference type="SAM" id="MobiDB-lite"/>
    </source>
</evidence>
<keyword evidence="3" id="KW-1185">Reference proteome</keyword>
<evidence type="ECO:0000313" key="2">
    <source>
        <dbReference type="EMBL" id="KAH0548174.1"/>
    </source>
</evidence>
<proteinExistence type="predicted"/>
<protein>
    <submittedName>
        <fullName evidence="2">Uncharacterized protein</fullName>
    </submittedName>
</protein>
<feature type="region of interest" description="Disordered" evidence="1">
    <location>
        <begin position="1"/>
        <end position="20"/>
    </location>
</feature>
<sequence length="88" mass="9122">IAVPGLAPSPDGGGDRAGLELLDGPQEAVFAAEADDDLRDAEEEGLGPELQELALELVAVSLVEDLLAGFQLYPVDRVVPVFGLVVPD</sequence>
<name>A0A9P8IAI3_9PEZI</name>
<dbReference type="AlphaFoldDB" id="A0A9P8IAI3"/>
<feature type="non-terminal residue" evidence="2">
    <location>
        <position position="1"/>
    </location>
</feature>
<comment type="caution">
    <text evidence="2">The sequence shown here is derived from an EMBL/GenBank/DDBJ whole genome shotgun (WGS) entry which is preliminary data.</text>
</comment>
<evidence type="ECO:0000313" key="3">
    <source>
        <dbReference type="Proteomes" id="UP000750711"/>
    </source>
</evidence>
<dbReference type="EMBL" id="JAGHQM010002764">
    <property type="protein sequence ID" value="KAH0548174.1"/>
    <property type="molecule type" value="Genomic_DNA"/>
</dbReference>
<reference evidence="2" key="1">
    <citation type="submission" date="2021-03" db="EMBL/GenBank/DDBJ databases">
        <title>Comparative genomics and phylogenomic investigation of the class Geoglossomycetes provide insights into ecological specialization and systematics.</title>
        <authorList>
            <person name="Melie T."/>
            <person name="Pirro S."/>
            <person name="Miller A.N."/>
            <person name="Quandt A."/>
        </authorList>
    </citation>
    <scope>NUCLEOTIDE SEQUENCE</scope>
    <source>
        <strain evidence="2">CAQ_001_2017</strain>
    </source>
</reference>
<accession>A0A9P8IAI3</accession>
<dbReference type="Proteomes" id="UP000750711">
    <property type="component" value="Unassembled WGS sequence"/>
</dbReference>
<organism evidence="2 3">
    <name type="scientific">Trichoglossum hirsutum</name>
    <dbReference type="NCBI Taxonomy" id="265104"/>
    <lineage>
        <taxon>Eukaryota</taxon>
        <taxon>Fungi</taxon>
        <taxon>Dikarya</taxon>
        <taxon>Ascomycota</taxon>
        <taxon>Pezizomycotina</taxon>
        <taxon>Geoglossomycetes</taxon>
        <taxon>Geoglossales</taxon>
        <taxon>Geoglossaceae</taxon>
        <taxon>Trichoglossum</taxon>
    </lineage>
</organism>